<proteinExistence type="predicted"/>
<dbReference type="HOGENOM" id="CLU_2056029_0_0_2"/>
<dbReference type="AlphaFoldDB" id="A2BM45"/>
<organism evidence="1 2">
    <name type="scientific">Hyperthermus butylicus (strain DSM 5456 / JCM 9403 / PLM1-5)</name>
    <dbReference type="NCBI Taxonomy" id="415426"/>
    <lineage>
        <taxon>Archaea</taxon>
        <taxon>Thermoproteota</taxon>
        <taxon>Thermoprotei</taxon>
        <taxon>Desulfurococcales</taxon>
        <taxon>Pyrodictiaceae</taxon>
        <taxon>Hyperthermus</taxon>
    </lineage>
</organism>
<dbReference type="EMBL" id="CP000493">
    <property type="protein sequence ID" value="ABM81056.1"/>
    <property type="molecule type" value="Genomic_DNA"/>
</dbReference>
<dbReference type="eggNOG" id="arCOG12309">
    <property type="taxonomic scope" value="Archaea"/>
</dbReference>
<sequence length="119" mass="13439">MQLLEAIRTSMRAARVPGQVTAKVLAHVESVLEQYSIKSMGELFELPDWNFWLVVVKSMVAPLTRILKQEGYCHANSFLLGALMSLDERLAEMIREWVRNRCSAGNDPCCKNPPCCNLV</sequence>
<gene>
    <name evidence="1" type="ordered locus">Hbut_1224</name>
</gene>
<evidence type="ECO:0000313" key="2">
    <source>
        <dbReference type="Proteomes" id="UP000002593"/>
    </source>
</evidence>
<protein>
    <submittedName>
        <fullName evidence="1">Uncharacterized protein</fullName>
    </submittedName>
</protein>
<dbReference type="KEGG" id="hbu:Hbut_1224"/>
<dbReference type="RefSeq" id="WP_011822374.1">
    <property type="nucleotide sequence ID" value="NC_008818.1"/>
</dbReference>
<dbReference type="OrthoDB" id="15213at2157"/>
<evidence type="ECO:0000313" key="1">
    <source>
        <dbReference type="EMBL" id="ABM81056.1"/>
    </source>
</evidence>
<keyword evidence="2" id="KW-1185">Reference proteome</keyword>
<dbReference type="EnsemblBacteria" id="ABM81056">
    <property type="protein sequence ID" value="ABM81056"/>
    <property type="gene ID" value="Hbut_1224"/>
</dbReference>
<accession>A2BM45</accession>
<dbReference type="GeneID" id="4782087"/>
<reference evidence="1 2" key="1">
    <citation type="journal article" date="2007" name="Archaea">
        <title>The genome of Hyperthermus butylicus: a sulfur-reducing, peptide fermenting, neutrophilic Crenarchaeote growing up to 108 degrees C.</title>
        <authorList>
            <person name="Brugger K."/>
            <person name="Chen L."/>
            <person name="Stark M."/>
            <person name="Zibat A."/>
            <person name="Redder P."/>
            <person name="Ruepp A."/>
            <person name="Awayez M."/>
            <person name="She Q."/>
            <person name="Garrett R.A."/>
            <person name="Klenk H.P."/>
        </authorList>
    </citation>
    <scope>NUCLEOTIDE SEQUENCE [LARGE SCALE GENOMIC DNA]</scope>
    <source>
        <strain evidence="2">DSM 5456 / JCM 9403 / PLM1-5</strain>
    </source>
</reference>
<name>A2BM45_HYPBU</name>
<dbReference type="STRING" id="415426.Hbut_1224"/>
<dbReference type="Proteomes" id="UP000002593">
    <property type="component" value="Chromosome"/>
</dbReference>